<gene>
    <name evidence="1" type="ORF">D8856_05620</name>
</gene>
<comment type="caution">
    <text evidence="1">The sequence shown here is derived from an EMBL/GenBank/DDBJ whole genome shotgun (WGS) entry which is preliminary data.</text>
</comment>
<proteinExistence type="predicted"/>
<protein>
    <submittedName>
        <fullName evidence="1">Uncharacterized protein</fullName>
    </submittedName>
</protein>
<accession>A0A3R9JMV0</accession>
<evidence type="ECO:0000313" key="2">
    <source>
        <dbReference type="Proteomes" id="UP000272928"/>
    </source>
</evidence>
<dbReference type="Proteomes" id="UP000272928">
    <property type="component" value="Unassembled WGS sequence"/>
</dbReference>
<dbReference type="RefSeq" id="WP_125827879.1">
    <property type="nucleotide sequence ID" value="NZ_RJNQ01000009.1"/>
</dbReference>
<reference evidence="1 2" key="1">
    <citation type="submission" date="2018-11" db="EMBL/GenBank/DDBJ databases">
        <title>Species Designations Belie Phenotypic and Genotypic Heterogeneity in Oral Streptococci.</title>
        <authorList>
            <person name="Velsko I."/>
        </authorList>
    </citation>
    <scope>NUCLEOTIDE SEQUENCE [LARGE SCALE GENOMIC DNA]</scope>
    <source>
        <strain evidence="1 2">BCA16</strain>
    </source>
</reference>
<dbReference type="EMBL" id="RJNQ01000009">
    <property type="protein sequence ID" value="RSI77962.1"/>
    <property type="molecule type" value="Genomic_DNA"/>
</dbReference>
<sequence>MFEEIQNYDGESYSFDIDSSPRVFELYKKIYSKNIQKKYRIASPTFFKYDKERARYINMPEADYQNRLYALPVTVSSKKTILINDSPYELYDAVERLSGDCFFNFNSNKIYKFKKYDGIDEKKLEKCSKMHYSIYNMVLLQTVGNMQKSKQQGLKLSNVGYEKLDRGDTFVYLLNEFYENGNDEILQSSSKNNKESLKEYLNSFSLEEYCCEMLQIDDYDFIKKLINNGGKKIDSINVNNYLDIAIEFWEKRKATIDTYINK</sequence>
<organism evidence="1 2">
    <name type="scientific">Streptococcus mitis</name>
    <dbReference type="NCBI Taxonomy" id="28037"/>
    <lineage>
        <taxon>Bacteria</taxon>
        <taxon>Bacillati</taxon>
        <taxon>Bacillota</taxon>
        <taxon>Bacilli</taxon>
        <taxon>Lactobacillales</taxon>
        <taxon>Streptococcaceae</taxon>
        <taxon>Streptococcus</taxon>
        <taxon>Streptococcus mitis group</taxon>
    </lineage>
</organism>
<evidence type="ECO:0000313" key="1">
    <source>
        <dbReference type="EMBL" id="RSI77962.1"/>
    </source>
</evidence>
<name>A0A3R9JMV0_STRMT</name>
<dbReference type="AlphaFoldDB" id="A0A3R9JMV0"/>